<reference evidence="2 3" key="1">
    <citation type="journal article" date="2021" name="Sci. Rep.">
        <title>Genome sequencing of the multicellular alga Astrephomene provides insights into convergent evolution of germ-soma differentiation.</title>
        <authorList>
            <person name="Yamashita S."/>
            <person name="Yamamoto K."/>
            <person name="Matsuzaki R."/>
            <person name="Suzuki S."/>
            <person name="Yamaguchi H."/>
            <person name="Hirooka S."/>
            <person name="Minakuchi Y."/>
            <person name="Miyagishima S."/>
            <person name="Kawachi M."/>
            <person name="Toyoda A."/>
            <person name="Nozaki H."/>
        </authorList>
    </citation>
    <scope>NUCLEOTIDE SEQUENCE [LARGE SCALE GENOMIC DNA]</scope>
    <source>
        <strain evidence="2 3">NIES-4017</strain>
    </source>
</reference>
<feature type="region of interest" description="Disordered" evidence="1">
    <location>
        <begin position="205"/>
        <end position="227"/>
    </location>
</feature>
<dbReference type="EMBL" id="BMAR01000033">
    <property type="protein sequence ID" value="GFR49887.1"/>
    <property type="molecule type" value="Genomic_DNA"/>
</dbReference>
<accession>A0AAD3DZU7</accession>
<sequence>AGGGGGGVGSEALSPRPAAEAGDLLDTPLSAYLVRQEVFGAKPPGVYRPQDLDYLLIGAIIENLAGGPYDTYVRETLLDPLGVRLPPQPQLLVSGAVAGGFVDPRVTPGGSAGLLDPQATGSDVWVHVRQSRLRRAQAAAAREAEAEGGRRGGDEDLLIGASPGSDKRVLYRYPPAPLSPVGGLVLTAADAGRLLALLVQSPAAAGGGGGGGEEEGAQGQGQGGGGGRSILSAVSEIRLSDFIKDVGVAYGGLVSLGLGRCGDAVVAIESPPPPPSTREVALGGAAAAQQRRETGGDGGGGGGGGGGTEGWECSVRTPSLLLLAPESGLALLVGCNVAGPEGTAFCRK</sequence>
<proteinExistence type="predicted"/>
<feature type="compositionally biased region" description="Gly residues" evidence="1">
    <location>
        <begin position="218"/>
        <end position="227"/>
    </location>
</feature>
<feature type="compositionally biased region" description="Basic and acidic residues" evidence="1">
    <location>
        <begin position="142"/>
        <end position="154"/>
    </location>
</feature>
<evidence type="ECO:0000313" key="3">
    <source>
        <dbReference type="Proteomes" id="UP001054857"/>
    </source>
</evidence>
<dbReference type="AlphaFoldDB" id="A0AAD3DZU7"/>
<feature type="compositionally biased region" description="Gly residues" evidence="1">
    <location>
        <begin position="296"/>
        <end position="309"/>
    </location>
</feature>
<feature type="non-terminal residue" evidence="2">
    <location>
        <position position="348"/>
    </location>
</feature>
<evidence type="ECO:0000313" key="2">
    <source>
        <dbReference type="EMBL" id="GFR49887.1"/>
    </source>
</evidence>
<evidence type="ECO:0000256" key="1">
    <source>
        <dbReference type="SAM" id="MobiDB-lite"/>
    </source>
</evidence>
<keyword evidence="3" id="KW-1185">Reference proteome</keyword>
<organism evidence="2 3">
    <name type="scientific">Astrephomene gubernaculifera</name>
    <dbReference type="NCBI Taxonomy" id="47775"/>
    <lineage>
        <taxon>Eukaryota</taxon>
        <taxon>Viridiplantae</taxon>
        <taxon>Chlorophyta</taxon>
        <taxon>core chlorophytes</taxon>
        <taxon>Chlorophyceae</taxon>
        <taxon>CS clade</taxon>
        <taxon>Chlamydomonadales</taxon>
        <taxon>Astrephomenaceae</taxon>
        <taxon>Astrephomene</taxon>
    </lineage>
</organism>
<dbReference type="Proteomes" id="UP001054857">
    <property type="component" value="Unassembled WGS sequence"/>
</dbReference>
<feature type="region of interest" description="Disordered" evidence="1">
    <location>
        <begin position="139"/>
        <end position="159"/>
    </location>
</feature>
<feature type="non-terminal residue" evidence="2">
    <location>
        <position position="1"/>
    </location>
</feature>
<dbReference type="SUPFAM" id="SSF56601">
    <property type="entry name" value="beta-lactamase/transpeptidase-like"/>
    <property type="match status" value="1"/>
</dbReference>
<gene>
    <name evidence="2" type="ORF">Agub_g11991</name>
</gene>
<comment type="caution">
    <text evidence="2">The sequence shown here is derived from an EMBL/GenBank/DDBJ whole genome shotgun (WGS) entry which is preliminary data.</text>
</comment>
<protein>
    <recommendedName>
        <fullName evidence="4">Beta-lactamase-related domain-containing protein</fullName>
    </recommendedName>
</protein>
<name>A0AAD3DZU7_9CHLO</name>
<feature type="region of interest" description="Disordered" evidence="1">
    <location>
        <begin position="271"/>
        <end position="310"/>
    </location>
</feature>
<dbReference type="InterPro" id="IPR012338">
    <property type="entry name" value="Beta-lactam/transpept-like"/>
</dbReference>
<dbReference type="Gene3D" id="3.40.710.10">
    <property type="entry name" value="DD-peptidase/beta-lactamase superfamily"/>
    <property type="match status" value="1"/>
</dbReference>
<evidence type="ECO:0008006" key="4">
    <source>
        <dbReference type="Google" id="ProtNLM"/>
    </source>
</evidence>